<dbReference type="InterPro" id="IPR020189">
    <property type="entry name" value="IF5A_C"/>
</dbReference>
<evidence type="ECO:0000256" key="13">
    <source>
        <dbReference type="ARBA" id="ARBA00067313"/>
    </source>
</evidence>
<keyword evidence="5" id="KW-0677">Repeat</keyword>
<reference evidence="16" key="2">
    <citation type="submission" date="2021-08" db="EMBL/GenBank/DDBJ databases">
        <authorList>
            <person name="Eriksson T."/>
        </authorList>
    </citation>
    <scope>NUCLEOTIDE SEQUENCE</scope>
    <source>
        <strain evidence="16">Stoneville</strain>
        <tissue evidence="16">Whole head</tissue>
    </source>
</reference>
<dbReference type="GO" id="GO:0016491">
    <property type="term" value="F:oxidoreductase activity"/>
    <property type="evidence" value="ECO:0007669"/>
    <property type="project" value="UniProtKB-KW"/>
</dbReference>
<dbReference type="InterPro" id="IPR008991">
    <property type="entry name" value="Translation_prot_SH3-like_sf"/>
</dbReference>
<feature type="domain" description="C2H2-type" evidence="15">
    <location>
        <begin position="772"/>
        <end position="800"/>
    </location>
</feature>
<dbReference type="GO" id="GO:0003723">
    <property type="term" value="F:RNA binding"/>
    <property type="evidence" value="ECO:0007669"/>
    <property type="project" value="UniProtKB-KW"/>
</dbReference>
<dbReference type="InterPro" id="IPR036236">
    <property type="entry name" value="Znf_C2H2_sf"/>
</dbReference>
<dbReference type="InterPro" id="IPR001884">
    <property type="entry name" value="IF5A-like"/>
</dbReference>
<dbReference type="SMART" id="SM01376">
    <property type="entry name" value="eIF-5a"/>
    <property type="match status" value="1"/>
</dbReference>
<dbReference type="Gene3D" id="3.90.180.10">
    <property type="entry name" value="Medium-chain alcohol dehydrogenases, catalytic domain"/>
    <property type="match status" value="1"/>
</dbReference>
<comment type="similarity">
    <text evidence="2">Belongs to the eIF-5A family.</text>
</comment>
<dbReference type="AlphaFoldDB" id="A0A8J6H8Q4"/>
<dbReference type="GO" id="GO:0005737">
    <property type="term" value="C:cytoplasm"/>
    <property type="evidence" value="ECO:0007669"/>
    <property type="project" value="UniProtKB-SubCell"/>
</dbReference>
<keyword evidence="7 14" id="KW-0863">Zinc-finger</keyword>
<evidence type="ECO:0000313" key="16">
    <source>
        <dbReference type="EMBL" id="KAH0809892.1"/>
    </source>
</evidence>
<dbReference type="Gene3D" id="3.30.160.60">
    <property type="entry name" value="Classic Zinc Finger"/>
    <property type="match status" value="5"/>
</dbReference>
<keyword evidence="3" id="KW-0963">Cytoplasm</keyword>
<dbReference type="PROSITE" id="PS00302">
    <property type="entry name" value="IF5A_HYPUSINE"/>
    <property type="match status" value="1"/>
</dbReference>
<dbReference type="InterPro" id="IPR020843">
    <property type="entry name" value="ER"/>
</dbReference>
<dbReference type="SUPFAM" id="SSF57667">
    <property type="entry name" value="beta-beta-alpha zinc fingers"/>
    <property type="match status" value="3"/>
</dbReference>
<dbReference type="PROSITE" id="PS50157">
    <property type="entry name" value="ZINC_FINGER_C2H2_2"/>
    <property type="match status" value="6"/>
</dbReference>
<dbReference type="PROSITE" id="PS00028">
    <property type="entry name" value="ZINC_FINGER_C2H2_1"/>
    <property type="match status" value="6"/>
</dbReference>
<dbReference type="FunFam" id="2.40.50.140:FF:000034">
    <property type="entry name" value="Eukaryotic translation initiation factor 5A"/>
    <property type="match status" value="1"/>
</dbReference>
<dbReference type="FunFam" id="2.30.30.30:FF:000007">
    <property type="entry name" value="Eukaryotic translation initiation factor 5A"/>
    <property type="match status" value="1"/>
</dbReference>
<dbReference type="InterPro" id="IPR052100">
    <property type="entry name" value="SV-ATPase_mito-regulator"/>
</dbReference>
<feature type="domain" description="C2H2-type" evidence="15">
    <location>
        <begin position="633"/>
        <end position="660"/>
    </location>
</feature>
<evidence type="ECO:0000259" key="15">
    <source>
        <dbReference type="PROSITE" id="PS50157"/>
    </source>
</evidence>
<proteinExistence type="inferred from homology"/>
<dbReference type="SMART" id="SM00829">
    <property type="entry name" value="PKS_ER"/>
    <property type="match status" value="1"/>
</dbReference>
<comment type="caution">
    <text evidence="16">The sequence shown here is derived from an EMBL/GenBank/DDBJ whole genome shotgun (WGS) entry which is preliminary data.</text>
</comment>
<keyword evidence="4" id="KW-0479">Metal-binding</keyword>
<keyword evidence="9" id="KW-0694">RNA-binding</keyword>
<evidence type="ECO:0000256" key="8">
    <source>
        <dbReference type="ARBA" id="ARBA00022833"/>
    </source>
</evidence>
<gene>
    <name evidence="16" type="ORF">GEV33_012897</name>
</gene>
<dbReference type="SUPFAM" id="SSF50129">
    <property type="entry name" value="GroES-like"/>
    <property type="match status" value="1"/>
</dbReference>
<dbReference type="NCBIfam" id="TIGR00037">
    <property type="entry name" value="eIF_5A"/>
    <property type="match status" value="1"/>
</dbReference>
<organism evidence="16 17">
    <name type="scientific">Tenebrio molitor</name>
    <name type="common">Yellow mealworm beetle</name>
    <dbReference type="NCBI Taxonomy" id="7067"/>
    <lineage>
        <taxon>Eukaryota</taxon>
        <taxon>Metazoa</taxon>
        <taxon>Ecdysozoa</taxon>
        <taxon>Arthropoda</taxon>
        <taxon>Hexapoda</taxon>
        <taxon>Insecta</taxon>
        <taxon>Pterygota</taxon>
        <taxon>Neoptera</taxon>
        <taxon>Endopterygota</taxon>
        <taxon>Coleoptera</taxon>
        <taxon>Polyphaga</taxon>
        <taxon>Cucujiformia</taxon>
        <taxon>Tenebrionidae</taxon>
        <taxon>Tenebrio</taxon>
    </lineage>
</organism>
<keyword evidence="17" id="KW-1185">Reference proteome</keyword>
<feature type="domain" description="C2H2-type" evidence="15">
    <location>
        <begin position="717"/>
        <end position="744"/>
    </location>
</feature>
<evidence type="ECO:0000256" key="14">
    <source>
        <dbReference type="PROSITE-ProRule" id="PRU00042"/>
    </source>
</evidence>
<evidence type="ECO:0000256" key="11">
    <source>
        <dbReference type="ARBA" id="ARBA00023002"/>
    </source>
</evidence>
<feature type="domain" description="C2H2-type" evidence="15">
    <location>
        <begin position="689"/>
        <end position="716"/>
    </location>
</feature>
<dbReference type="PANTHER" id="PTHR44054:SF1">
    <property type="entry name" value="SYNAPTIC VESICLE MEMBRANE PROTEIN VAT-1 HOMOLOG"/>
    <property type="match status" value="1"/>
</dbReference>
<dbReference type="GO" id="GO:0008270">
    <property type="term" value="F:zinc ion binding"/>
    <property type="evidence" value="ECO:0007669"/>
    <property type="project" value="UniProtKB-KW"/>
</dbReference>
<name>A0A8J6H8Q4_TENMO</name>
<evidence type="ECO:0000256" key="12">
    <source>
        <dbReference type="ARBA" id="ARBA00023071"/>
    </source>
</evidence>
<dbReference type="GO" id="GO:0005634">
    <property type="term" value="C:nucleus"/>
    <property type="evidence" value="ECO:0007669"/>
    <property type="project" value="UniProtKB-ARBA"/>
</dbReference>
<evidence type="ECO:0000256" key="10">
    <source>
        <dbReference type="ARBA" id="ARBA00022917"/>
    </source>
</evidence>
<accession>A0A8J6H8Q4</accession>
<dbReference type="InterPro" id="IPR012340">
    <property type="entry name" value="NA-bd_OB-fold"/>
</dbReference>
<dbReference type="GO" id="GO:0045901">
    <property type="term" value="P:positive regulation of translational elongation"/>
    <property type="evidence" value="ECO:0007669"/>
    <property type="project" value="InterPro"/>
</dbReference>
<dbReference type="Proteomes" id="UP000719412">
    <property type="component" value="Unassembled WGS sequence"/>
</dbReference>
<dbReference type="GO" id="GO:0003746">
    <property type="term" value="F:translation elongation factor activity"/>
    <property type="evidence" value="ECO:0007669"/>
    <property type="project" value="UniProtKB-KW"/>
</dbReference>
<dbReference type="Pfam" id="PF00096">
    <property type="entry name" value="zf-C2H2"/>
    <property type="match status" value="4"/>
</dbReference>
<keyword evidence="8" id="KW-0862">Zinc</keyword>
<comment type="subcellular location">
    <subcellularLocation>
        <location evidence="1">Cytoplasm</location>
    </subcellularLocation>
</comment>
<dbReference type="InterPro" id="IPR013087">
    <property type="entry name" value="Znf_C2H2_type"/>
</dbReference>
<evidence type="ECO:0000256" key="5">
    <source>
        <dbReference type="ARBA" id="ARBA00022737"/>
    </source>
</evidence>
<feature type="domain" description="C2H2-type" evidence="15">
    <location>
        <begin position="661"/>
        <end position="688"/>
    </location>
</feature>
<dbReference type="SMART" id="SM00355">
    <property type="entry name" value="ZnF_C2H2"/>
    <property type="match status" value="6"/>
</dbReference>
<feature type="domain" description="C2H2-type" evidence="15">
    <location>
        <begin position="744"/>
        <end position="771"/>
    </location>
</feature>
<dbReference type="EMBL" id="JABDTM020027842">
    <property type="protein sequence ID" value="KAH0809892.1"/>
    <property type="molecule type" value="Genomic_DNA"/>
</dbReference>
<dbReference type="CDD" id="cd08275">
    <property type="entry name" value="MDR3"/>
    <property type="match status" value="1"/>
</dbReference>
<dbReference type="SUPFAM" id="SSF51735">
    <property type="entry name" value="NAD(P)-binding Rossmann-fold domains"/>
    <property type="match status" value="1"/>
</dbReference>
<dbReference type="Gene3D" id="2.40.50.140">
    <property type="entry name" value="Nucleic acid-binding proteins"/>
    <property type="match status" value="1"/>
</dbReference>
<dbReference type="SUPFAM" id="SSF50249">
    <property type="entry name" value="Nucleic acid-binding proteins"/>
    <property type="match status" value="1"/>
</dbReference>
<dbReference type="FunFam" id="3.30.160.60:FF:000446">
    <property type="entry name" value="Zinc finger protein"/>
    <property type="match status" value="1"/>
</dbReference>
<dbReference type="Pfam" id="PF13602">
    <property type="entry name" value="ADH_zinc_N_2"/>
    <property type="match status" value="1"/>
</dbReference>
<dbReference type="InterPro" id="IPR036291">
    <property type="entry name" value="NAD(P)-bd_dom_sf"/>
</dbReference>
<dbReference type="InterPro" id="IPR013154">
    <property type="entry name" value="ADH-like_N"/>
</dbReference>
<dbReference type="SUPFAM" id="SSF50104">
    <property type="entry name" value="Translation proteins SH3-like domain"/>
    <property type="match status" value="1"/>
</dbReference>
<dbReference type="GO" id="GO:0043022">
    <property type="term" value="F:ribosome binding"/>
    <property type="evidence" value="ECO:0007669"/>
    <property type="project" value="InterPro"/>
</dbReference>
<dbReference type="InterPro" id="IPR048670">
    <property type="entry name" value="IF5A-like_N"/>
</dbReference>
<evidence type="ECO:0000256" key="6">
    <source>
        <dbReference type="ARBA" id="ARBA00022768"/>
    </source>
</evidence>
<dbReference type="InterPro" id="IPR014722">
    <property type="entry name" value="Rib_uL2_dom2"/>
</dbReference>
<evidence type="ECO:0000256" key="4">
    <source>
        <dbReference type="ARBA" id="ARBA00022723"/>
    </source>
</evidence>
<evidence type="ECO:0000256" key="9">
    <source>
        <dbReference type="ARBA" id="ARBA00022884"/>
    </source>
</evidence>
<evidence type="ECO:0000256" key="2">
    <source>
        <dbReference type="ARBA" id="ARBA00006016"/>
    </source>
</evidence>
<evidence type="ECO:0000256" key="1">
    <source>
        <dbReference type="ARBA" id="ARBA00004496"/>
    </source>
</evidence>
<keyword evidence="11" id="KW-0560">Oxidoreductase</keyword>
<keyword evidence="10" id="KW-0648">Protein biosynthesis</keyword>
<keyword evidence="12" id="KW-0385">Hypusine</keyword>
<dbReference type="FunFam" id="3.30.160.60:FF:000557">
    <property type="entry name" value="zinc finger and SCAN domain-containing protein 29"/>
    <property type="match status" value="1"/>
</dbReference>
<dbReference type="InterPro" id="IPR011032">
    <property type="entry name" value="GroES-like_sf"/>
</dbReference>
<reference evidence="16" key="1">
    <citation type="journal article" date="2020" name="J Insects Food Feed">
        <title>The yellow mealworm (Tenebrio molitor) genome: a resource for the emerging insects as food and feed industry.</title>
        <authorList>
            <person name="Eriksson T."/>
            <person name="Andere A."/>
            <person name="Kelstrup H."/>
            <person name="Emery V."/>
            <person name="Picard C."/>
        </authorList>
    </citation>
    <scope>NUCLEOTIDE SEQUENCE</scope>
    <source>
        <strain evidence="16">Stoneville</strain>
        <tissue evidence="16">Whole head</tissue>
    </source>
</reference>
<dbReference type="Pfam" id="PF21485">
    <property type="entry name" value="IF5A-like_N"/>
    <property type="match status" value="1"/>
</dbReference>
<dbReference type="CDD" id="cd04468">
    <property type="entry name" value="S1_eIF5A"/>
    <property type="match status" value="1"/>
</dbReference>
<dbReference type="Gene3D" id="2.30.30.30">
    <property type="match status" value="1"/>
</dbReference>
<dbReference type="Pfam" id="PF08240">
    <property type="entry name" value="ADH_N"/>
    <property type="match status" value="1"/>
</dbReference>
<dbReference type="Gene3D" id="3.40.50.720">
    <property type="entry name" value="NAD(P)-binding Rossmann-like Domain"/>
    <property type="match status" value="1"/>
</dbReference>
<evidence type="ECO:0000256" key="3">
    <source>
        <dbReference type="ARBA" id="ARBA00022490"/>
    </source>
</evidence>
<evidence type="ECO:0000256" key="7">
    <source>
        <dbReference type="ARBA" id="ARBA00022771"/>
    </source>
</evidence>
<keyword evidence="6" id="KW-0251">Elongation factor</keyword>
<dbReference type="GO" id="GO:0045905">
    <property type="term" value="P:positive regulation of translational termination"/>
    <property type="evidence" value="ECO:0007669"/>
    <property type="project" value="InterPro"/>
</dbReference>
<protein>
    <recommendedName>
        <fullName evidence="13">Eukaryotic translation initiation factor 5A</fullName>
    </recommendedName>
</protein>
<dbReference type="InterPro" id="IPR019769">
    <property type="entry name" value="Trans_elong_IF5A_hypusine_site"/>
</dbReference>
<dbReference type="PANTHER" id="PTHR44054">
    <property type="entry name" value="SYNAPTIC VESICLE MEMBRANE PROTEIN VAT-1 HOMOLOG-LIKE"/>
    <property type="match status" value="1"/>
</dbReference>
<evidence type="ECO:0000313" key="17">
    <source>
        <dbReference type="Proteomes" id="UP000719412"/>
    </source>
</evidence>
<dbReference type="FunFam" id="3.30.160.60:FF:000100">
    <property type="entry name" value="Zinc finger 45-like"/>
    <property type="match status" value="1"/>
</dbReference>
<sequence length="800" mass="89042">MESNKAVVVRKFGSYDALKVEQFRLPPLGDKVEVKVEYGGVNFADLYTRQGLMHNKELPFVLGMECVGTVSAIGEARTDLKVGQRVICYDYHCGMYREAVRVSPDKCYPLPDHISTEEGAGVFVNYLTAYFSLIELGNLKKDETVLILSCGGGVGWAATQLAKNIQGVTVVGTTGPEKHAEVQSNGVDVTLTLDDSFEGEVMKACPNGFDVILTNHAGAIYNFLQTRLKPLGRVVLIGANNMIQNDHKLSLFTFFKSWMATKNVRLIDLIMNNRVVTGLHLGTLIEKDGQKVRDALEKIFKMFEEGKLKVKIHSVHPMENVVEASRLLAERKNVGKNPRGMVERVFFEFLVLGVLNLAPEWRCSRFHGFDSVHDLGVCSRHVASQPHKDRRKGAKVRAARPSGCLRCGGRGADPACLGVPGRRGGPRLARFDTRHTMADIDDTHFETGDSGASATYPMQCSALRKNGFVMLKSRPCKIVEMSTSKTGKHGHAKVHLVGIDIFTGKKYEDICPSTHNMDVPHVKREDYQLTDISDDGYLSLMSDNGDLREDLKVPEGDVGTQLRAEYDAGKDILCTVLKSCGEEAEIKIEPISFYGCSSSESEAKPPDSVGAPSAPADYLTLTLQEPPKKRKPQACKICGKILSSTSSYYVHMKLHSGNKPFQCTQCDACFCRKPYLEVHLRTHTGERPFQCDVCEKRFTQKSSLNTHKRVHTGLRPYGCELCEKKFAVKSYLVAHRWSHVSDGLSCPECHAVFTTKSQFVQHVKGHNSRRGYECALCQRRFVRDSYLIRHQNKVHKNGNA</sequence>
<dbReference type="Pfam" id="PF01287">
    <property type="entry name" value="eIF-5a"/>
    <property type="match status" value="1"/>
</dbReference>